<protein>
    <submittedName>
        <fullName evidence="1">Uncharacterized protein</fullName>
    </submittedName>
</protein>
<dbReference type="Proteomes" id="UP000002430">
    <property type="component" value="Chromosome"/>
</dbReference>
<keyword evidence="2" id="KW-1185">Reference proteome</keyword>
<organism evidence="1 2">
    <name type="scientific">Lawsonia intracellularis (strain PHE/MN1-00)</name>
    <dbReference type="NCBI Taxonomy" id="363253"/>
    <lineage>
        <taxon>Bacteria</taxon>
        <taxon>Pseudomonadati</taxon>
        <taxon>Thermodesulfobacteriota</taxon>
        <taxon>Desulfovibrionia</taxon>
        <taxon>Desulfovibrionales</taxon>
        <taxon>Desulfovibrionaceae</taxon>
        <taxon>Lawsonia</taxon>
    </lineage>
</organism>
<reference evidence="1 2" key="1">
    <citation type="submission" date="2005-11" db="EMBL/GenBank/DDBJ databases">
        <title>The complete genome sequence of Lawsonia intracellularis: the causative agent of proliferative enteropathy.</title>
        <authorList>
            <person name="Kaur K."/>
            <person name="Zhang Q."/>
            <person name="Beckler D."/>
            <person name="Munir S."/>
            <person name="Li L."/>
            <person name="Kinsley K."/>
            <person name="Herron L."/>
            <person name="Peterson A."/>
            <person name="May B."/>
            <person name="Singh S."/>
            <person name="Gebhart C."/>
            <person name="Kapur V."/>
        </authorList>
    </citation>
    <scope>NUCLEOTIDE SEQUENCE [LARGE SCALE GENOMIC DNA]</scope>
    <source>
        <strain evidence="1 2">PHE/MN1-00</strain>
    </source>
</reference>
<name>Q1MP74_LAWIP</name>
<dbReference type="AntiFam" id="ANF00035">
    <property type="entry name" value="Antisense to 23S rRNA"/>
</dbReference>
<sequence length="93" mass="10337">MNSWMRSACYPRRTFYPMSDGPSIRDHRITNANFRSCSTCLSCSQAPLCVCTQRLVSDQAEGTFACLRYILGGDRPSQTTHQTLSPARLTGQG</sequence>
<dbReference type="KEGG" id="lip:LI1149"/>
<dbReference type="eggNOG" id="ENOG5032T9B">
    <property type="taxonomic scope" value="Bacteria"/>
</dbReference>
<evidence type="ECO:0000313" key="2">
    <source>
        <dbReference type="Proteomes" id="UP000002430"/>
    </source>
</evidence>
<evidence type="ECO:0000313" key="1">
    <source>
        <dbReference type="EMBL" id="CAJ55203.1"/>
    </source>
</evidence>
<dbReference type="EMBL" id="AM180252">
    <property type="protein sequence ID" value="CAJ55203.1"/>
    <property type="molecule type" value="Genomic_DNA"/>
</dbReference>
<accession>Q1MP74</accession>
<dbReference type="STRING" id="363253.LI1149"/>
<dbReference type="HOGENOM" id="CLU_161219_0_0_7"/>
<dbReference type="AlphaFoldDB" id="Q1MP74"/>
<gene>
    <name evidence="1" type="ordered locus">LI1149</name>
</gene>
<proteinExistence type="predicted"/>